<proteinExistence type="predicted"/>
<evidence type="ECO:0000256" key="1">
    <source>
        <dbReference type="ARBA" id="ARBA00022553"/>
    </source>
</evidence>
<keyword evidence="7" id="KW-1185">Reference proteome</keyword>
<dbReference type="GO" id="GO:0003677">
    <property type="term" value="F:DNA binding"/>
    <property type="evidence" value="ECO:0007669"/>
    <property type="project" value="UniProtKB-KW"/>
</dbReference>
<dbReference type="SMART" id="SM00421">
    <property type="entry name" value="HTH_LUXR"/>
    <property type="match status" value="1"/>
</dbReference>
<dbReference type="PANTHER" id="PTHR43214">
    <property type="entry name" value="TWO-COMPONENT RESPONSE REGULATOR"/>
    <property type="match status" value="1"/>
</dbReference>
<dbReference type="RefSeq" id="WP_184221232.1">
    <property type="nucleotide sequence ID" value="NZ_JACHIP010000006.1"/>
</dbReference>
<keyword evidence="1 3" id="KW-0597">Phosphoprotein</keyword>
<sequence>MTDVQEIRVMIVDDHPLMRSGIAGEINSQRDMQVVAEASNGVEAIAAYRVHRPDVTLMDIRMPDMGGIEAITQIRATYPAAKFVVLTSSAGDVQAMRALQAGATGYLLKNLLRTELIDTIRVVHSGRRKIPAEIAQQIAEHAMEDVVSARELEVLRGVSQGKANKIIADDLCISEHTVKNHIKSILSKLDASDRTDAVVIAIRRGYIEM</sequence>
<protein>
    <submittedName>
        <fullName evidence="6">DNA-binding NarL/FixJ family response regulator</fullName>
    </submittedName>
</protein>
<evidence type="ECO:0000313" key="7">
    <source>
        <dbReference type="Proteomes" id="UP000540989"/>
    </source>
</evidence>
<dbReference type="CDD" id="cd17535">
    <property type="entry name" value="REC_NarL-like"/>
    <property type="match status" value="1"/>
</dbReference>
<comment type="caution">
    <text evidence="6">The sequence shown here is derived from an EMBL/GenBank/DDBJ whole genome shotgun (WGS) entry which is preliminary data.</text>
</comment>
<dbReference type="PANTHER" id="PTHR43214:SF43">
    <property type="entry name" value="TWO-COMPONENT RESPONSE REGULATOR"/>
    <property type="match status" value="1"/>
</dbReference>
<dbReference type="Proteomes" id="UP000540989">
    <property type="component" value="Unassembled WGS sequence"/>
</dbReference>
<dbReference type="SUPFAM" id="SSF52172">
    <property type="entry name" value="CheY-like"/>
    <property type="match status" value="1"/>
</dbReference>
<dbReference type="SUPFAM" id="SSF46894">
    <property type="entry name" value="C-terminal effector domain of the bipartite response regulators"/>
    <property type="match status" value="1"/>
</dbReference>
<name>A0A7W7ZGN6_9BACT</name>
<accession>A0A7W7ZGN6</accession>
<feature type="modified residue" description="4-aspartylphosphate" evidence="3">
    <location>
        <position position="59"/>
    </location>
</feature>
<dbReference type="InterPro" id="IPR016032">
    <property type="entry name" value="Sig_transdc_resp-reg_C-effctor"/>
</dbReference>
<reference evidence="6 7" key="1">
    <citation type="submission" date="2020-08" db="EMBL/GenBank/DDBJ databases">
        <title>Genomic Encyclopedia of Type Strains, Phase IV (KMG-V): Genome sequencing to study the core and pangenomes of soil and plant-associated prokaryotes.</title>
        <authorList>
            <person name="Whitman W."/>
        </authorList>
    </citation>
    <scope>NUCLEOTIDE SEQUENCE [LARGE SCALE GENOMIC DNA]</scope>
    <source>
        <strain evidence="6 7">M8UP14</strain>
    </source>
</reference>
<organism evidence="6 7">
    <name type="scientific">Granulicella aggregans</name>
    <dbReference type="NCBI Taxonomy" id="474949"/>
    <lineage>
        <taxon>Bacteria</taxon>
        <taxon>Pseudomonadati</taxon>
        <taxon>Acidobacteriota</taxon>
        <taxon>Terriglobia</taxon>
        <taxon>Terriglobales</taxon>
        <taxon>Acidobacteriaceae</taxon>
        <taxon>Granulicella</taxon>
    </lineage>
</organism>
<dbReference type="Pfam" id="PF00196">
    <property type="entry name" value="GerE"/>
    <property type="match status" value="1"/>
</dbReference>
<dbReference type="Pfam" id="PF00072">
    <property type="entry name" value="Response_reg"/>
    <property type="match status" value="1"/>
</dbReference>
<dbReference type="InterPro" id="IPR039420">
    <property type="entry name" value="WalR-like"/>
</dbReference>
<dbReference type="PROSITE" id="PS00622">
    <property type="entry name" value="HTH_LUXR_1"/>
    <property type="match status" value="1"/>
</dbReference>
<evidence type="ECO:0000256" key="3">
    <source>
        <dbReference type="PROSITE-ProRule" id="PRU00169"/>
    </source>
</evidence>
<dbReference type="AlphaFoldDB" id="A0A7W7ZGN6"/>
<dbReference type="GO" id="GO:0006355">
    <property type="term" value="P:regulation of DNA-templated transcription"/>
    <property type="evidence" value="ECO:0007669"/>
    <property type="project" value="InterPro"/>
</dbReference>
<dbReference type="InterPro" id="IPR058245">
    <property type="entry name" value="NreC/VraR/RcsB-like_REC"/>
</dbReference>
<evidence type="ECO:0000259" key="5">
    <source>
        <dbReference type="PROSITE" id="PS50110"/>
    </source>
</evidence>
<dbReference type="InterPro" id="IPR001789">
    <property type="entry name" value="Sig_transdc_resp-reg_receiver"/>
</dbReference>
<evidence type="ECO:0000256" key="2">
    <source>
        <dbReference type="ARBA" id="ARBA00023125"/>
    </source>
</evidence>
<gene>
    <name evidence="6" type="ORF">HDF16_004316</name>
</gene>
<dbReference type="Gene3D" id="3.40.50.2300">
    <property type="match status" value="1"/>
</dbReference>
<dbReference type="PROSITE" id="PS50110">
    <property type="entry name" value="RESPONSE_REGULATORY"/>
    <property type="match status" value="1"/>
</dbReference>
<dbReference type="PROSITE" id="PS50043">
    <property type="entry name" value="HTH_LUXR_2"/>
    <property type="match status" value="1"/>
</dbReference>
<feature type="domain" description="HTH luxR-type" evidence="4">
    <location>
        <begin position="140"/>
        <end position="205"/>
    </location>
</feature>
<dbReference type="EMBL" id="JACHIP010000006">
    <property type="protein sequence ID" value="MBB5059590.1"/>
    <property type="molecule type" value="Genomic_DNA"/>
</dbReference>
<dbReference type="CDD" id="cd06170">
    <property type="entry name" value="LuxR_C_like"/>
    <property type="match status" value="1"/>
</dbReference>
<evidence type="ECO:0000313" key="6">
    <source>
        <dbReference type="EMBL" id="MBB5059590.1"/>
    </source>
</evidence>
<evidence type="ECO:0000259" key="4">
    <source>
        <dbReference type="PROSITE" id="PS50043"/>
    </source>
</evidence>
<feature type="domain" description="Response regulatory" evidence="5">
    <location>
        <begin position="8"/>
        <end position="124"/>
    </location>
</feature>
<dbReference type="GO" id="GO:0000160">
    <property type="term" value="P:phosphorelay signal transduction system"/>
    <property type="evidence" value="ECO:0007669"/>
    <property type="project" value="InterPro"/>
</dbReference>
<dbReference type="InterPro" id="IPR011006">
    <property type="entry name" value="CheY-like_superfamily"/>
</dbReference>
<dbReference type="PRINTS" id="PR00038">
    <property type="entry name" value="HTHLUXR"/>
</dbReference>
<dbReference type="InterPro" id="IPR000792">
    <property type="entry name" value="Tscrpt_reg_LuxR_C"/>
</dbReference>
<keyword evidence="2 6" id="KW-0238">DNA-binding</keyword>
<dbReference type="SMART" id="SM00448">
    <property type="entry name" value="REC"/>
    <property type="match status" value="1"/>
</dbReference>